<feature type="active site" evidence="7">
    <location>
        <position position="357"/>
    </location>
</feature>
<organism evidence="9 10">
    <name type="scientific">Meganyctiphanes norvegica</name>
    <name type="common">Northern krill</name>
    <name type="synonym">Thysanopoda norvegica</name>
    <dbReference type="NCBI Taxonomy" id="48144"/>
    <lineage>
        <taxon>Eukaryota</taxon>
        <taxon>Metazoa</taxon>
        <taxon>Ecdysozoa</taxon>
        <taxon>Arthropoda</taxon>
        <taxon>Crustacea</taxon>
        <taxon>Multicrustacea</taxon>
        <taxon>Malacostraca</taxon>
        <taxon>Eumalacostraca</taxon>
        <taxon>Eucarida</taxon>
        <taxon>Euphausiacea</taxon>
        <taxon>Euphausiidae</taxon>
        <taxon>Meganyctiphanes</taxon>
    </lineage>
</organism>
<comment type="catalytic activity">
    <reaction evidence="7">
        <text>(6S)-5,6,7,8-tetrahydrofolyl-(gamma-L-Glu)(n) + (n-1) H2O = (6S)-5,6,7,8-tetrahydrofolate + (n-1) L-glutamate</text>
        <dbReference type="Rhea" id="RHEA:56784"/>
        <dbReference type="Rhea" id="RHEA-COMP:14738"/>
        <dbReference type="ChEBI" id="CHEBI:15377"/>
        <dbReference type="ChEBI" id="CHEBI:29985"/>
        <dbReference type="ChEBI" id="CHEBI:57453"/>
        <dbReference type="ChEBI" id="CHEBI:141005"/>
        <dbReference type="EC" id="3.4.19.9"/>
    </reaction>
</comment>
<dbReference type="GO" id="GO:0005576">
    <property type="term" value="C:extracellular region"/>
    <property type="evidence" value="ECO:0007669"/>
    <property type="project" value="UniProtKB-SubCell"/>
</dbReference>
<keyword evidence="4 8" id="KW-0732">Signal</keyword>
<dbReference type="GO" id="GO:0046900">
    <property type="term" value="P:tetrahydrofolylpolyglutamate metabolic process"/>
    <property type="evidence" value="ECO:0007669"/>
    <property type="project" value="TreeGrafter"/>
</dbReference>
<reference evidence="9 10" key="1">
    <citation type="submission" date="2024-05" db="EMBL/GenBank/DDBJ databases">
        <authorList>
            <person name="Wallberg A."/>
        </authorList>
    </citation>
    <scope>NUCLEOTIDE SEQUENCE [LARGE SCALE GENOMIC DNA]</scope>
</reference>
<proteinExistence type="inferred from homology"/>
<dbReference type="Pfam" id="PF07722">
    <property type="entry name" value="Peptidase_C26"/>
    <property type="match status" value="1"/>
</dbReference>
<dbReference type="Proteomes" id="UP001497623">
    <property type="component" value="Unassembled WGS sequence"/>
</dbReference>
<dbReference type="EC" id="3.4.19.9" evidence="7"/>
<evidence type="ECO:0000313" key="10">
    <source>
        <dbReference type="Proteomes" id="UP001497623"/>
    </source>
</evidence>
<dbReference type="AlphaFoldDB" id="A0AAV2PNB1"/>
<evidence type="ECO:0000256" key="8">
    <source>
        <dbReference type="SAM" id="SignalP"/>
    </source>
</evidence>
<evidence type="ECO:0000313" key="9">
    <source>
        <dbReference type="EMBL" id="CAL4060936.1"/>
    </source>
</evidence>
<dbReference type="InterPro" id="IPR015527">
    <property type="entry name" value="Pept_C26_g-glut_hydrolase"/>
</dbReference>
<dbReference type="Gene3D" id="3.40.50.880">
    <property type="match status" value="1"/>
</dbReference>
<feature type="active site" description="Nucleophile" evidence="6 7">
    <location>
        <position position="246"/>
    </location>
</feature>
<dbReference type="PROSITE" id="PS51275">
    <property type="entry name" value="PEPTIDASE_C26_GGH"/>
    <property type="match status" value="1"/>
</dbReference>
<dbReference type="FunFam" id="3.40.50.880:FF:000024">
    <property type="entry name" value="Folate gamma-glutamyl hydrolase"/>
    <property type="match status" value="1"/>
</dbReference>
<feature type="chain" id="PRO_5043886860" description="folate gamma-glutamyl hydrolase" evidence="8">
    <location>
        <begin position="21"/>
        <end position="434"/>
    </location>
</feature>
<feature type="active site" description="Proton donor" evidence="6">
    <location>
        <position position="357"/>
    </location>
</feature>
<dbReference type="EMBL" id="CAXKWB010000467">
    <property type="protein sequence ID" value="CAL4060936.1"/>
    <property type="molecule type" value="Genomic_DNA"/>
</dbReference>
<dbReference type="GO" id="GO:0034722">
    <property type="term" value="F:gamma-glutamyl-peptidase activity"/>
    <property type="evidence" value="ECO:0007669"/>
    <property type="project" value="UniProtKB-UniRule"/>
</dbReference>
<evidence type="ECO:0000256" key="5">
    <source>
        <dbReference type="ARBA" id="ARBA00022801"/>
    </source>
</evidence>
<evidence type="ECO:0000256" key="2">
    <source>
        <dbReference type="ARBA" id="ARBA00011083"/>
    </source>
</evidence>
<keyword evidence="3" id="KW-0964">Secreted</keyword>
<evidence type="ECO:0000256" key="4">
    <source>
        <dbReference type="ARBA" id="ARBA00022729"/>
    </source>
</evidence>
<name>A0AAV2PNB1_MEGNR</name>
<feature type="signal peptide" evidence="8">
    <location>
        <begin position="1"/>
        <end position="20"/>
    </location>
</feature>
<evidence type="ECO:0000256" key="3">
    <source>
        <dbReference type="ARBA" id="ARBA00022525"/>
    </source>
</evidence>
<dbReference type="InterPro" id="IPR029062">
    <property type="entry name" value="Class_I_gatase-like"/>
</dbReference>
<gene>
    <name evidence="9" type="ORF">MNOR_LOCUS1691</name>
</gene>
<sequence length="434" mass="48537">MYLPLRWVFNMMSIVQFVWCGAAVHRGRPPPPSYDQSFLGIDRQNSLHLKETYNNRPIIGILAQELTENVMPLRHVAKTLTLANLGSRFSLYMSHPSLNDKQVRWERITQQDASSLLVPASNSITPDDAQDNIHQNAAQLQNQSATIVTEQSQPVIARVLNGNATYIASSYVKFVEAAGVRVVPILINQNQEYYEKLLKLVNGVLFPGGAVPIDNTSGFGRAGKIIYDLAVAMNAAGDHFPLWGTCLGFELLTGLAAEGKEIRTHCEAQNRADRLKMDKHYKKGRLFQHIPNHLLKALTTLPLTANFHHYCLTPKNFSSSGLSKVFRPLAYSFDADNLRYVAAAEAKHAPFFAVQFHPEKSPWEWVTAVGHNAIPHKAVAVEAALYFAQVLGHHARKNTHRYENTSDEISSLIYNYIPIYTGAKGSSLEQIYIF</sequence>
<evidence type="ECO:0000256" key="1">
    <source>
        <dbReference type="ARBA" id="ARBA00004239"/>
    </source>
</evidence>
<comment type="caution">
    <text evidence="9">The sequence shown here is derived from an EMBL/GenBank/DDBJ whole genome shotgun (WGS) entry which is preliminary data.</text>
</comment>
<comment type="similarity">
    <text evidence="2">Belongs to the peptidase C26 family.</text>
</comment>
<evidence type="ECO:0000256" key="7">
    <source>
        <dbReference type="PROSITE-ProRule" id="PRU00607"/>
    </source>
</evidence>
<dbReference type="GO" id="GO:0005773">
    <property type="term" value="C:vacuole"/>
    <property type="evidence" value="ECO:0007669"/>
    <property type="project" value="TreeGrafter"/>
</dbReference>
<dbReference type="PANTHER" id="PTHR11315">
    <property type="entry name" value="PROTEASE FAMILY C26 GAMMA-GLUTAMYL HYDROLASE"/>
    <property type="match status" value="1"/>
</dbReference>
<comment type="subcellular location">
    <subcellularLocation>
        <location evidence="1">Secreted</location>
        <location evidence="1">Extracellular space</location>
    </subcellularLocation>
</comment>
<keyword evidence="10" id="KW-1185">Reference proteome</keyword>
<accession>A0AAV2PNB1</accession>
<evidence type="ECO:0000256" key="6">
    <source>
        <dbReference type="PIRSR" id="PIRSR615527-1"/>
    </source>
</evidence>
<keyword evidence="5 7" id="KW-0378">Hydrolase</keyword>
<dbReference type="PROSITE" id="PS51273">
    <property type="entry name" value="GATASE_TYPE_1"/>
    <property type="match status" value="1"/>
</dbReference>
<dbReference type="SUPFAM" id="SSF52317">
    <property type="entry name" value="Class I glutamine amidotransferase-like"/>
    <property type="match status" value="1"/>
</dbReference>
<protein>
    <recommendedName>
        <fullName evidence="7">folate gamma-glutamyl hydrolase</fullName>
        <ecNumber evidence="7">3.4.19.9</ecNumber>
    </recommendedName>
</protein>
<dbReference type="PANTHER" id="PTHR11315:SF0">
    <property type="entry name" value="FOLATE GAMMA-GLUTAMYL HYDROLASE"/>
    <property type="match status" value="1"/>
</dbReference>
<dbReference type="InterPro" id="IPR011697">
    <property type="entry name" value="Peptidase_C26"/>
</dbReference>